<protein>
    <submittedName>
        <fullName evidence="2">Uncharacterized protein</fullName>
    </submittedName>
</protein>
<sequence>MVTRDESVYLKDSCLGNYDNQYTNLNLNQNYKCVSTVQSHSKFTHDVNKVSDNTMFDSYDEKDKSWNKSAKSFNLKALSDLNSFIEQEKDTQKRWMTNSSNANNSTLSLHIATYENSVGANDTSKDDEIKCVKKRVKKPFEFLRQDQRCDVEVIQFKSSQRLFNPNLFDKEKELSLIEIFRNIFKKEIELDERERVLAQKSICLQRREDALRKFEAEHGNEKGLFRLCEIYGIKEPVGSNAAKVTQNNGILVQYFYGPLRGGGPGGSDDTPLNKFQEAIKKRWEKKNQGKKAGVTQTEAATLKHQQNVIDSQKKDNDRRQKELEEKGTTMKAEYDAMQADFRCKSEALLAREKSVEVREKAVQQREDFLKELEKKLLKEEEPLATTPTKCGRKAEDMREKYGENSKKFKEFCIENFSISHMPLIDFIPMTHVVPPPLHIKIGSVNYTLKKP</sequence>
<proteinExistence type="predicted"/>
<dbReference type="WBParaSite" id="ES5_v2.g19536.t1">
    <property type="protein sequence ID" value="ES5_v2.g19536.t1"/>
    <property type="gene ID" value="ES5_v2.g19536"/>
</dbReference>
<name>A0AC34FQV8_9BILA</name>
<evidence type="ECO:0000313" key="2">
    <source>
        <dbReference type="WBParaSite" id="ES5_v2.g19536.t1"/>
    </source>
</evidence>
<reference evidence="2" key="1">
    <citation type="submission" date="2022-11" db="UniProtKB">
        <authorList>
            <consortium name="WormBaseParasite"/>
        </authorList>
    </citation>
    <scope>IDENTIFICATION</scope>
</reference>
<dbReference type="Proteomes" id="UP000887579">
    <property type="component" value="Unplaced"/>
</dbReference>
<accession>A0AC34FQV8</accession>
<evidence type="ECO:0000313" key="1">
    <source>
        <dbReference type="Proteomes" id="UP000887579"/>
    </source>
</evidence>
<organism evidence="1 2">
    <name type="scientific">Panagrolaimus sp. ES5</name>
    <dbReference type="NCBI Taxonomy" id="591445"/>
    <lineage>
        <taxon>Eukaryota</taxon>
        <taxon>Metazoa</taxon>
        <taxon>Ecdysozoa</taxon>
        <taxon>Nematoda</taxon>
        <taxon>Chromadorea</taxon>
        <taxon>Rhabditida</taxon>
        <taxon>Tylenchina</taxon>
        <taxon>Panagrolaimomorpha</taxon>
        <taxon>Panagrolaimoidea</taxon>
        <taxon>Panagrolaimidae</taxon>
        <taxon>Panagrolaimus</taxon>
    </lineage>
</organism>